<keyword evidence="4" id="KW-0812">Transmembrane</keyword>
<protein>
    <submittedName>
        <fullName evidence="7">Uncharacterized protein LOC118424860</fullName>
    </submittedName>
</protein>
<evidence type="ECO:0000259" key="5">
    <source>
        <dbReference type="PROSITE" id="PS50011"/>
    </source>
</evidence>
<dbReference type="PROSITE" id="PS00107">
    <property type="entry name" value="PROTEIN_KINASE_ATP"/>
    <property type="match status" value="1"/>
</dbReference>
<evidence type="ECO:0000313" key="7">
    <source>
        <dbReference type="RefSeq" id="XP_035689560.1"/>
    </source>
</evidence>
<dbReference type="OMA" id="HYDISAD"/>
<dbReference type="RefSeq" id="XP_035689560.1">
    <property type="nucleotide sequence ID" value="XM_035833667.1"/>
</dbReference>
<reference evidence="6" key="1">
    <citation type="journal article" date="2020" name="Nat. Ecol. Evol.">
        <title>Deeply conserved synteny resolves early events in vertebrate evolution.</title>
        <authorList>
            <person name="Simakov O."/>
            <person name="Marletaz F."/>
            <person name="Yue J.X."/>
            <person name="O'Connell B."/>
            <person name="Jenkins J."/>
            <person name="Brandt A."/>
            <person name="Calef R."/>
            <person name="Tung C.H."/>
            <person name="Huang T.K."/>
            <person name="Schmutz J."/>
            <person name="Satoh N."/>
            <person name="Yu J.K."/>
            <person name="Putnam N.H."/>
            <person name="Green R.E."/>
            <person name="Rokhsar D.S."/>
        </authorList>
    </citation>
    <scope>NUCLEOTIDE SEQUENCE [LARGE SCALE GENOMIC DNA]</scope>
    <source>
        <strain evidence="6">S238N-H82</strain>
    </source>
</reference>
<dbReference type="InterPro" id="IPR045063">
    <property type="entry name" value="Dynamin_N"/>
</dbReference>
<dbReference type="InterPro" id="IPR017441">
    <property type="entry name" value="Protein_kinase_ATP_BS"/>
</dbReference>
<evidence type="ECO:0000313" key="6">
    <source>
        <dbReference type="Proteomes" id="UP000001554"/>
    </source>
</evidence>
<dbReference type="GO" id="GO:0004672">
    <property type="term" value="F:protein kinase activity"/>
    <property type="evidence" value="ECO:0007669"/>
    <property type="project" value="InterPro"/>
</dbReference>
<feature type="domain" description="Protein kinase" evidence="5">
    <location>
        <begin position="736"/>
        <end position="1015"/>
    </location>
</feature>
<keyword evidence="1 3" id="KW-0547">Nucleotide-binding</keyword>
<dbReference type="Proteomes" id="UP000001554">
    <property type="component" value="Chromosome 10"/>
</dbReference>
<keyword evidence="6" id="KW-1185">Reference proteome</keyword>
<dbReference type="Pfam" id="PF00350">
    <property type="entry name" value="Dynamin_N"/>
    <property type="match status" value="1"/>
</dbReference>
<name>A0A9J7LY20_BRAFL</name>
<dbReference type="PROSITE" id="PS50011">
    <property type="entry name" value="PROTEIN_KINASE_DOM"/>
    <property type="match status" value="1"/>
</dbReference>
<feature type="transmembrane region" description="Helical" evidence="4">
    <location>
        <begin position="584"/>
        <end position="607"/>
    </location>
</feature>
<dbReference type="PANTHER" id="PTHR26392:SF92">
    <property type="entry name" value="PROTEIN KINASE DOMAIN-CONTAINING PROTEIN"/>
    <property type="match status" value="1"/>
</dbReference>
<evidence type="ECO:0000256" key="2">
    <source>
        <dbReference type="ARBA" id="ARBA00022840"/>
    </source>
</evidence>
<dbReference type="InterPro" id="IPR008271">
    <property type="entry name" value="Ser/Thr_kinase_AS"/>
</dbReference>
<dbReference type="Pfam" id="PF00069">
    <property type="entry name" value="Pkinase"/>
    <property type="match status" value="1"/>
</dbReference>
<dbReference type="SUPFAM" id="SSF52540">
    <property type="entry name" value="P-loop containing nucleoside triphosphate hydrolases"/>
    <property type="match status" value="1"/>
</dbReference>
<dbReference type="Gene3D" id="1.10.510.10">
    <property type="entry name" value="Transferase(Phosphotransferase) domain 1"/>
    <property type="match status" value="1"/>
</dbReference>
<evidence type="ECO:0000256" key="1">
    <source>
        <dbReference type="ARBA" id="ARBA00022741"/>
    </source>
</evidence>
<keyword evidence="4" id="KW-1133">Transmembrane helix</keyword>
<dbReference type="PROSITE" id="PS00108">
    <property type="entry name" value="PROTEIN_KINASE_ST"/>
    <property type="match status" value="1"/>
</dbReference>
<accession>A0A9J7LY20</accession>
<keyword evidence="4" id="KW-0472">Membrane</keyword>
<evidence type="ECO:0000256" key="3">
    <source>
        <dbReference type="PROSITE-ProRule" id="PRU10141"/>
    </source>
</evidence>
<dbReference type="KEGG" id="bfo:118424860"/>
<dbReference type="SUPFAM" id="SSF56112">
    <property type="entry name" value="Protein kinase-like (PK-like)"/>
    <property type="match status" value="1"/>
</dbReference>
<dbReference type="GeneID" id="118424860"/>
<dbReference type="InterPro" id="IPR011009">
    <property type="entry name" value="Kinase-like_dom_sf"/>
</dbReference>
<feature type="binding site" evidence="3">
    <location>
        <position position="767"/>
    </location>
    <ligand>
        <name>ATP</name>
        <dbReference type="ChEBI" id="CHEBI:30616"/>
    </ligand>
</feature>
<dbReference type="InterPro" id="IPR027417">
    <property type="entry name" value="P-loop_NTPase"/>
</dbReference>
<organism evidence="6 7">
    <name type="scientific">Branchiostoma floridae</name>
    <name type="common">Florida lancelet</name>
    <name type="synonym">Amphioxus</name>
    <dbReference type="NCBI Taxonomy" id="7739"/>
    <lineage>
        <taxon>Eukaryota</taxon>
        <taxon>Metazoa</taxon>
        <taxon>Chordata</taxon>
        <taxon>Cephalochordata</taxon>
        <taxon>Leptocardii</taxon>
        <taxon>Amphioxiformes</taxon>
        <taxon>Branchiostomatidae</taxon>
        <taxon>Branchiostoma</taxon>
    </lineage>
</organism>
<dbReference type="AlphaFoldDB" id="A0A9J7LY20"/>
<dbReference type="InterPro" id="IPR000719">
    <property type="entry name" value="Prot_kinase_dom"/>
</dbReference>
<proteinExistence type="predicted"/>
<dbReference type="SMART" id="SM00220">
    <property type="entry name" value="S_TKc"/>
    <property type="match status" value="1"/>
</dbReference>
<dbReference type="PANTHER" id="PTHR26392">
    <property type="entry name" value="MITOGEN-ACTIVATED PROTEIN KINASE KINASE KINASE 7-RELATED"/>
    <property type="match status" value="1"/>
</dbReference>
<gene>
    <name evidence="7" type="primary">LOC118424860</name>
</gene>
<sequence length="1017" mass="115848">MALSKPLMTPKPLTEQDIDDLEEIMDAIAMLERYGVSKDKLTDVNGAKLRLRRKLLEDTGRKLRKPGDAANIMKDVLRRYKESRQELLCLCDSTKKLISTLERHIRKHLDTKYGNVDDILERCWDHLSKDDCPILVAGETSSGKSTLINVLLGEEILPTAHLSATSVICEIKYGKDKKAVIHLNDPTTGETTLNLLLNGPAKENLEKLSQYVHQKGESRETAAKCTKVEIYWPLPLLEGGIFIVDSPGVGESDEMDEHVSKYLSKAHAFIYVINSANAGGVNKDRILKLLKLWKESGRNDLHLFDPKAAIFVCNKWDQVPDHEKAEVKRDILTKLKQDMSPLDDSQLFCLSARDAQRAGYVTDDLDNLLDGIDSLLQQGLRHKLFLQYRSIWTLVNESTKDIQIKLKNAMRSQEERHKTADQVWKRLEDYKKITDNVIEELTSKLLRATTDAVQLLKTHLQSDKTRAIIVKGVLKEVPSLRSIKTHDSLLDQAARLVRLHIEGAIRRWFSYQRDQQYFCKIEADLITDFKDRLNLIEKIHDQEIDQALNADLPFTHAALSQNTRSGDEDFNVWEKMILGFSAPLWVPVGLVIGVLVGLPIWGVMTVHDNMTKGAAKRASDTEFMKAYNEDKVGYITVITNETVDNFCQKDKLKDYINDVLQKPRECLTKLEHAIPKIEKADRQMIEALRNEDRKENDLRGIYEPQFEQCKALQCKLAFFNLRRLGQIEYNLDDLLASMPRKIGSGGFGQVYKVQIKSQGSLKEAALKIEKEAITEKNVIKFHDEEECLRYLEDPHIVDYYGLAKAPHLESCGLRLGVLMEFCPYTLHDWLNSHKEQTPAWWPDDEAKMKEGFNTVKDLASQLCLGLKAIHEKGYMHRDLKLENVLVTEEGVVKIADMGLAKRLDEVTGTMVGTPLYAAPEVFNGREHYDISADIYSLGFCLLEMWYGSSVTEDKEYICKVFNPSTLQGSINPPIKLPIPNTLPPCSGWVDLMKDCWKDPKFRPSASHCVQLMSRMKL</sequence>
<reference evidence="7" key="2">
    <citation type="submission" date="2025-08" db="UniProtKB">
        <authorList>
            <consortium name="RefSeq"/>
        </authorList>
    </citation>
    <scope>IDENTIFICATION</scope>
    <source>
        <strain evidence="7">S238N-H82</strain>
        <tissue evidence="7">Testes</tissue>
    </source>
</reference>
<keyword evidence="2 3" id="KW-0067">ATP-binding</keyword>
<dbReference type="GO" id="GO:0005524">
    <property type="term" value="F:ATP binding"/>
    <property type="evidence" value="ECO:0007669"/>
    <property type="project" value="UniProtKB-UniRule"/>
</dbReference>
<evidence type="ECO:0000256" key="4">
    <source>
        <dbReference type="SAM" id="Phobius"/>
    </source>
</evidence>
<dbReference type="OrthoDB" id="4062651at2759"/>
<dbReference type="Gene3D" id="3.40.50.300">
    <property type="entry name" value="P-loop containing nucleotide triphosphate hydrolases"/>
    <property type="match status" value="1"/>
</dbReference>